<dbReference type="PANTHER" id="PTHR46268">
    <property type="entry name" value="STRESS RESPONSE PROTEIN NHAX"/>
    <property type="match status" value="1"/>
</dbReference>
<dbReference type="Pfam" id="PF00582">
    <property type="entry name" value="Usp"/>
    <property type="match status" value="1"/>
</dbReference>
<keyword evidence="4" id="KW-1185">Reference proteome</keyword>
<gene>
    <name evidence="3" type="ORF">GCM10007962_10320</name>
</gene>
<dbReference type="AlphaFoldDB" id="A0A8J3BFP8"/>
<comment type="caution">
    <text evidence="3">The sequence shown here is derived from an EMBL/GenBank/DDBJ whole genome shotgun (WGS) entry which is preliminary data.</text>
</comment>
<feature type="domain" description="UspA" evidence="2">
    <location>
        <begin position="1"/>
        <end position="147"/>
    </location>
</feature>
<evidence type="ECO:0000259" key="2">
    <source>
        <dbReference type="Pfam" id="PF00582"/>
    </source>
</evidence>
<proteinExistence type="inferred from homology"/>
<dbReference type="PANTHER" id="PTHR46268:SF6">
    <property type="entry name" value="UNIVERSAL STRESS PROTEIN UP12"/>
    <property type="match status" value="1"/>
</dbReference>
<organism evidence="3 4">
    <name type="scientific">Yeosuana aromativorans</name>
    <dbReference type="NCBI Taxonomy" id="288019"/>
    <lineage>
        <taxon>Bacteria</taxon>
        <taxon>Pseudomonadati</taxon>
        <taxon>Bacteroidota</taxon>
        <taxon>Flavobacteriia</taxon>
        <taxon>Flavobacteriales</taxon>
        <taxon>Flavobacteriaceae</taxon>
        <taxon>Yeosuana</taxon>
    </lineage>
</organism>
<name>A0A8J3BFP8_9FLAO</name>
<dbReference type="InterPro" id="IPR006016">
    <property type="entry name" value="UspA"/>
</dbReference>
<dbReference type="InterPro" id="IPR006015">
    <property type="entry name" value="Universal_stress_UspA"/>
</dbReference>
<reference evidence="3" key="2">
    <citation type="submission" date="2020-09" db="EMBL/GenBank/DDBJ databases">
        <authorList>
            <person name="Sun Q."/>
            <person name="Ohkuma M."/>
        </authorList>
    </citation>
    <scope>NUCLEOTIDE SEQUENCE</scope>
    <source>
        <strain evidence="3">JCM 12862</strain>
    </source>
</reference>
<evidence type="ECO:0000313" key="4">
    <source>
        <dbReference type="Proteomes" id="UP000612329"/>
    </source>
</evidence>
<dbReference type="CDD" id="cd00293">
    <property type="entry name" value="USP-like"/>
    <property type="match status" value="1"/>
</dbReference>
<comment type="similarity">
    <text evidence="1">Belongs to the universal stress protein A family.</text>
</comment>
<accession>A0A8J3BFP8</accession>
<reference evidence="3" key="1">
    <citation type="journal article" date="2014" name="Int. J. Syst. Evol. Microbiol.">
        <title>Complete genome sequence of Corynebacterium casei LMG S-19264T (=DSM 44701T), isolated from a smear-ripened cheese.</title>
        <authorList>
            <consortium name="US DOE Joint Genome Institute (JGI-PGF)"/>
            <person name="Walter F."/>
            <person name="Albersmeier A."/>
            <person name="Kalinowski J."/>
            <person name="Ruckert C."/>
        </authorList>
    </citation>
    <scope>NUCLEOTIDE SEQUENCE</scope>
    <source>
        <strain evidence="3">JCM 12862</strain>
    </source>
</reference>
<evidence type="ECO:0000313" key="3">
    <source>
        <dbReference type="EMBL" id="GGK18075.1"/>
    </source>
</evidence>
<dbReference type="SUPFAM" id="SSF52402">
    <property type="entry name" value="Adenine nucleotide alpha hydrolases-like"/>
    <property type="match status" value="2"/>
</dbReference>
<dbReference type="Gene3D" id="3.40.50.12370">
    <property type="match status" value="1"/>
</dbReference>
<dbReference type="RefSeq" id="WP_188650732.1">
    <property type="nucleotide sequence ID" value="NZ_BMNR01000002.1"/>
</dbReference>
<dbReference type="EMBL" id="BMNR01000002">
    <property type="protein sequence ID" value="GGK18075.1"/>
    <property type="molecule type" value="Genomic_DNA"/>
</dbReference>
<dbReference type="PRINTS" id="PR01438">
    <property type="entry name" value="UNVRSLSTRESS"/>
</dbReference>
<evidence type="ECO:0000256" key="1">
    <source>
        <dbReference type="ARBA" id="ARBA00008791"/>
    </source>
</evidence>
<protein>
    <recommendedName>
        <fullName evidence="2">UspA domain-containing protein</fullName>
    </recommendedName>
</protein>
<sequence length="282" mass="32841">MKNILLLTDFSENSWNAINYALKFFEHSTCDFYLLHVDKLSYLITGDIPYAPTNQIVEEVYTKPSKIKLRHILKRISSQFPQHKNHRFHTLTDYGFFIESVKNIVVEKKIDCIVMGTKGASGMNQYIIGSNTGDVITKVNCNVLAIPEKASFGNIKEIAFPTDFSLEYDINTLQPLLDILQEHEASLQIIHVGKKKEDLTAYQNINKEFLENYFTECRYNLFFLTSKNIEDAIQCFVESRQINMICMVAKNLNYFQRLLFHSKVEEMSYHLEIPFLVLHEKK</sequence>
<dbReference type="Proteomes" id="UP000612329">
    <property type="component" value="Unassembled WGS sequence"/>
</dbReference>